<keyword evidence="2" id="KW-1185">Reference proteome</keyword>
<dbReference type="Proteomes" id="UP001174934">
    <property type="component" value="Unassembled WGS sequence"/>
</dbReference>
<protein>
    <submittedName>
        <fullName evidence="1">Uncharacterized protein</fullName>
    </submittedName>
</protein>
<evidence type="ECO:0000313" key="2">
    <source>
        <dbReference type="Proteomes" id="UP001174934"/>
    </source>
</evidence>
<dbReference type="EMBL" id="JAULSR010000006">
    <property type="protein sequence ID" value="KAK0615655.1"/>
    <property type="molecule type" value="Genomic_DNA"/>
</dbReference>
<gene>
    <name evidence="1" type="ORF">B0T17DRAFT_510238</name>
</gene>
<accession>A0AA39WHT2</accession>
<dbReference type="AlphaFoldDB" id="A0AA39WHT2"/>
<reference evidence="1" key="1">
    <citation type="submission" date="2023-06" db="EMBL/GenBank/DDBJ databases">
        <title>Genome-scale phylogeny and comparative genomics of the fungal order Sordariales.</title>
        <authorList>
            <consortium name="Lawrence Berkeley National Laboratory"/>
            <person name="Hensen N."/>
            <person name="Bonometti L."/>
            <person name="Westerberg I."/>
            <person name="Brannstrom I.O."/>
            <person name="Guillou S."/>
            <person name="Cros-Aarteil S."/>
            <person name="Calhoun S."/>
            <person name="Haridas S."/>
            <person name="Kuo A."/>
            <person name="Mondo S."/>
            <person name="Pangilinan J."/>
            <person name="Riley R."/>
            <person name="LaButti K."/>
            <person name="Andreopoulos B."/>
            <person name="Lipzen A."/>
            <person name="Chen C."/>
            <person name="Yanf M."/>
            <person name="Daum C."/>
            <person name="Ng V."/>
            <person name="Clum A."/>
            <person name="Steindorff A."/>
            <person name="Ohm R."/>
            <person name="Martin F."/>
            <person name="Silar P."/>
            <person name="Natvig D."/>
            <person name="Lalanne C."/>
            <person name="Gautier V."/>
            <person name="Ament-velasquez S.L."/>
            <person name="Kruys A."/>
            <person name="Hutchinson M.I."/>
            <person name="Powell A.J."/>
            <person name="Barry K."/>
            <person name="Miller A.N."/>
            <person name="Grigoriev I.V."/>
            <person name="Debuchy R."/>
            <person name="Gladieux P."/>
            <person name="Thoren M.H."/>
            <person name="Johannesson H."/>
        </authorList>
    </citation>
    <scope>NUCLEOTIDE SEQUENCE</scope>
    <source>
        <strain evidence="1">SMH3391-2</strain>
    </source>
</reference>
<organism evidence="1 2">
    <name type="scientific">Bombardia bombarda</name>
    <dbReference type="NCBI Taxonomy" id="252184"/>
    <lineage>
        <taxon>Eukaryota</taxon>
        <taxon>Fungi</taxon>
        <taxon>Dikarya</taxon>
        <taxon>Ascomycota</taxon>
        <taxon>Pezizomycotina</taxon>
        <taxon>Sordariomycetes</taxon>
        <taxon>Sordariomycetidae</taxon>
        <taxon>Sordariales</taxon>
        <taxon>Lasiosphaeriaceae</taxon>
        <taxon>Bombardia</taxon>
    </lineage>
</organism>
<proteinExistence type="predicted"/>
<name>A0AA39WHT2_9PEZI</name>
<comment type="caution">
    <text evidence="1">The sequence shown here is derived from an EMBL/GenBank/DDBJ whole genome shotgun (WGS) entry which is preliminary data.</text>
</comment>
<evidence type="ECO:0000313" key="1">
    <source>
        <dbReference type="EMBL" id="KAK0615655.1"/>
    </source>
</evidence>
<sequence length="180" mass="20783">MSENKRKTPTGNHASSLKSISRGSRIFDSFKRLFSTVKELSDETSTLEDYSMFMDNHRKLNANLEEKDKTIMTLTIAVEDMKKAKAVMWEEFTTKHKEYQGQIDILKDAVDAKQQLESQILDTRKMQRAELAVCNSVIDSKLNSLLDSLQQEQLEEFDTDTMFVFPIQTDVMVQCLRSQL</sequence>